<dbReference type="EMBL" id="JAFCMP010000079">
    <property type="protein sequence ID" value="KAG5187983.1"/>
    <property type="molecule type" value="Genomic_DNA"/>
</dbReference>
<gene>
    <name evidence="3" type="ORF">JKP88DRAFT_29908</name>
</gene>
<evidence type="ECO:0000256" key="1">
    <source>
        <dbReference type="SAM" id="MobiDB-lite"/>
    </source>
</evidence>
<feature type="chain" id="PRO_5033067378" evidence="2">
    <location>
        <begin position="22"/>
        <end position="121"/>
    </location>
</feature>
<feature type="signal peptide" evidence="2">
    <location>
        <begin position="1"/>
        <end position="21"/>
    </location>
</feature>
<evidence type="ECO:0000313" key="3">
    <source>
        <dbReference type="EMBL" id="KAG5187983.1"/>
    </source>
</evidence>
<comment type="caution">
    <text evidence="3">The sequence shown here is derived from an EMBL/GenBank/DDBJ whole genome shotgun (WGS) entry which is preliminary data.</text>
</comment>
<dbReference type="AlphaFoldDB" id="A0A835ZFF2"/>
<evidence type="ECO:0000313" key="4">
    <source>
        <dbReference type="Proteomes" id="UP000664859"/>
    </source>
</evidence>
<keyword evidence="4" id="KW-1185">Reference proteome</keyword>
<evidence type="ECO:0000256" key="2">
    <source>
        <dbReference type="SAM" id="SignalP"/>
    </source>
</evidence>
<proteinExistence type="predicted"/>
<reference evidence="3" key="1">
    <citation type="submission" date="2021-02" db="EMBL/GenBank/DDBJ databases">
        <title>First Annotated Genome of the Yellow-green Alga Tribonema minus.</title>
        <authorList>
            <person name="Mahan K.M."/>
        </authorList>
    </citation>
    <scope>NUCLEOTIDE SEQUENCE</scope>
    <source>
        <strain evidence="3">UTEX B ZZ1240</strain>
    </source>
</reference>
<feature type="compositionally biased region" description="Basic residues" evidence="1">
    <location>
        <begin position="99"/>
        <end position="110"/>
    </location>
</feature>
<name>A0A835ZFF2_9STRA</name>
<feature type="region of interest" description="Disordered" evidence="1">
    <location>
        <begin position="81"/>
        <end position="112"/>
    </location>
</feature>
<keyword evidence="2" id="KW-0732">Signal</keyword>
<accession>A0A835ZFF2</accession>
<dbReference type="Proteomes" id="UP000664859">
    <property type="component" value="Unassembled WGS sequence"/>
</dbReference>
<organism evidence="3 4">
    <name type="scientific">Tribonema minus</name>
    <dbReference type="NCBI Taxonomy" id="303371"/>
    <lineage>
        <taxon>Eukaryota</taxon>
        <taxon>Sar</taxon>
        <taxon>Stramenopiles</taxon>
        <taxon>Ochrophyta</taxon>
        <taxon>PX clade</taxon>
        <taxon>Xanthophyceae</taxon>
        <taxon>Tribonematales</taxon>
        <taxon>Tribonemataceae</taxon>
        <taxon>Tribonema</taxon>
    </lineage>
</organism>
<sequence length="121" mass="13315">MVNIAVLRLAVLLTFLAVVSGFTPALSCRARLPSTRAQFEDADAFALDPEELAEDDIWSLTASAATAVKVKQRGSGKITTRKVKAFDDSTGTRGSDGRSRKRNKRQRTNKGFRAEVWDEEV</sequence>
<protein>
    <submittedName>
        <fullName evidence="3">Uncharacterized protein</fullName>
    </submittedName>
</protein>